<name>A0A6A6WUR6_9PLEO</name>
<reference evidence="7" key="1">
    <citation type="journal article" date="2020" name="Stud. Mycol.">
        <title>101 Dothideomycetes genomes: a test case for predicting lifestyles and emergence of pathogens.</title>
        <authorList>
            <person name="Haridas S."/>
            <person name="Albert R."/>
            <person name="Binder M."/>
            <person name="Bloem J."/>
            <person name="Labutti K."/>
            <person name="Salamov A."/>
            <person name="Andreopoulos B."/>
            <person name="Baker S."/>
            <person name="Barry K."/>
            <person name="Bills G."/>
            <person name="Bluhm B."/>
            <person name="Cannon C."/>
            <person name="Castanera R."/>
            <person name="Culley D."/>
            <person name="Daum C."/>
            <person name="Ezra D."/>
            <person name="Gonzalez J."/>
            <person name="Henrissat B."/>
            <person name="Kuo A."/>
            <person name="Liang C."/>
            <person name="Lipzen A."/>
            <person name="Lutzoni F."/>
            <person name="Magnuson J."/>
            <person name="Mondo S."/>
            <person name="Nolan M."/>
            <person name="Ohm R."/>
            <person name="Pangilinan J."/>
            <person name="Park H.-J."/>
            <person name="Ramirez L."/>
            <person name="Alfaro M."/>
            <person name="Sun H."/>
            <person name="Tritt A."/>
            <person name="Yoshinaga Y."/>
            <person name="Zwiers L.-H."/>
            <person name="Turgeon B."/>
            <person name="Goodwin S."/>
            <person name="Spatafora J."/>
            <person name="Crous P."/>
            <person name="Grigoriev I."/>
        </authorList>
    </citation>
    <scope>NUCLEOTIDE SEQUENCE</scope>
    <source>
        <strain evidence="7">CBS 109.77</strain>
    </source>
</reference>
<dbReference type="PANTHER" id="PTHR42973:SF39">
    <property type="entry name" value="FAD-BINDING PCMH-TYPE DOMAIN-CONTAINING PROTEIN"/>
    <property type="match status" value="1"/>
</dbReference>
<dbReference type="SUPFAM" id="SSF56176">
    <property type="entry name" value="FAD-binding/transporter-associated domain-like"/>
    <property type="match status" value="1"/>
</dbReference>
<comment type="cofactor">
    <cofactor evidence="1">
        <name>FAD</name>
        <dbReference type="ChEBI" id="CHEBI:57692"/>
    </cofactor>
</comment>
<evidence type="ECO:0000256" key="5">
    <source>
        <dbReference type="ARBA" id="ARBA00023002"/>
    </source>
</evidence>
<dbReference type="InterPro" id="IPR050416">
    <property type="entry name" value="FAD-linked_Oxidoreductase"/>
</dbReference>
<evidence type="ECO:0000259" key="6">
    <source>
        <dbReference type="PROSITE" id="PS51387"/>
    </source>
</evidence>
<gene>
    <name evidence="7" type="ORF">K505DRAFT_367179</name>
</gene>
<keyword evidence="3" id="KW-0285">Flavoprotein</keyword>
<protein>
    <submittedName>
        <fullName evidence="7">FAD binding domain-containing protein</fullName>
    </submittedName>
</protein>
<dbReference type="InterPro" id="IPR036318">
    <property type="entry name" value="FAD-bd_PCMH-like_sf"/>
</dbReference>
<comment type="similarity">
    <text evidence="2">Belongs to the oxygen-dependent FAD-linked oxidoreductase family.</text>
</comment>
<proteinExistence type="inferred from homology"/>
<dbReference type="PANTHER" id="PTHR42973">
    <property type="entry name" value="BINDING OXIDOREDUCTASE, PUTATIVE (AFU_ORTHOLOGUE AFUA_1G17690)-RELATED"/>
    <property type="match status" value="1"/>
</dbReference>
<dbReference type="Gene3D" id="3.40.462.20">
    <property type="match status" value="1"/>
</dbReference>
<keyword evidence="4" id="KW-0274">FAD</keyword>
<dbReference type="InterPro" id="IPR016166">
    <property type="entry name" value="FAD-bd_PCMH"/>
</dbReference>
<dbReference type="AlphaFoldDB" id="A0A6A6WUR6"/>
<dbReference type="Proteomes" id="UP000799757">
    <property type="component" value="Unassembled WGS sequence"/>
</dbReference>
<dbReference type="Pfam" id="PF01565">
    <property type="entry name" value="FAD_binding_4"/>
    <property type="match status" value="1"/>
</dbReference>
<organism evidence="7 8">
    <name type="scientific">Melanomma pulvis-pyrius CBS 109.77</name>
    <dbReference type="NCBI Taxonomy" id="1314802"/>
    <lineage>
        <taxon>Eukaryota</taxon>
        <taxon>Fungi</taxon>
        <taxon>Dikarya</taxon>
        <taxon>Ascomycota</taxon>
        <taxon>Pezizomycotina</taxon>
        <taxon>Dothideomycetes</taxon>
        <taxon>Pleosporomycetidae</taxon>
        <taxon>Pleosporales</taxon>
        <taxon>Melanommataceae</taxon>
        <taxon>Melanomma</taxon>
    </lineage>
</organism>
<evidence type="ECO:0000256" key="4">
    <source>
        <dbReference type="ARBA" id="ARBA00022827"/>
    </source>
</evidence>
<dbReference type="OrthoDB" id="415825at2759"/>
<feature type="domain" description="FAD-binding PCMH-type" evidence="6">
    <location>
        <begin position="34"/>
        <end position="209"/>
    </location>
</feature>
<dbReference type="GO" id="GO:0016491">
    <property type="term" value="F:oxidoreductase activity"/>
    <property type="evidence" value="ECO:0007669"/>
    <property type="project" value="UniProtKB-KW"/>
</dbReference>
<dbReference type="InterPro" id="IPR016169">
    <property type="entry name" value="FAD-bd_PCMH_sub2"/>
</dbReference>
<accession>A0A6A6WUR6</accession>
<dbReference type="GO" id="GO:0071949">
    <property type="term" value="F:FAD binding"/>
    <property type="evidence" value="ECO:0007669"/>
    <property type="project" value="InterPro"/>
</dbReference>
<keyword evidence="5" id="KW-0560">Oxidoreductase</keyword>
<evidence type="ECO:0000256" key="3">
    <source>
        <dbReference type="ARBA" id="ARBA00022630"/>
    </source>
</evidence>
<evidence type="ECO:0000256" key="1">
    <source>
        <dbReference type="ARBA" id="ARBA00001974"/>
    </source>
</evidence>
<dbReference type="PROSITE" id="PS51387">
    <property type="entry name" value="FAD_PCMH"/>
    <property type="match status" value="1"/>
</dbReference>
<evidence type="ECO:0000313" key="8">
    <source>
        <dbReference type="Proteomes" id="UP000799757"/>
    </source>
</evidence>
<dbReference type="InterPro" id="IPR006094">
    <property type="entry name" value="Oxid_FAD_bind_N"/>
</dbReference>
<keyword evidence="8" id="KW-1185">Reference proteome</keyword>
<sequence length="456" mass="48793">MAVDLSSLRPLLSPGARIDENVTTTLPLRLSEYKAPQPGGIVHPATEKDVQTTVQWAIAYSVPFLVQNGGNGWATTFKLNHQGILIQLDQMRAIAFNVAGTEVTVSGGALVSDVVTAASARGSLVTTGTCNCVGQLGAILGGGFNNLVGQYGLGIDNLLALNVVTPDGLAITIKKPKTASAPSDLWWAMRGAGPNFGVVTSAVMKAYPVGNVARLSAWTGPLVFRPDQLEAVISALRNLSLTPLMAVAVTIINAPQPSIFATLFYHGSADAGRAAFKVLFDIKPVSDFTAVTPYTDWNAGSDTACIKGGRRPTWAVGLASLDPLTWRKTYTVWAELSQQPGAERSSILLNVLPLDKVRSVPDAASAYPFRNTVKFFASLTASYSDPAFDATAVSYGQKARAIWQATDGLAQHSTYINNAFGDENLKTIYGDSLPRLRLLKQKIDPHRRFNEWFPLS</sequence>
<evidence type="ECO:0000256" key="2">
    <source>
        <dbReference type="ARBA" id="ARBA00005466"/>
    </source>
</evidence>
<dbReference type="EMBL" id="MU002295">
    <property type="protein sequence ID" value="KAF2787645.1"/>
    <property type="molecule type" value="Genomic_DNA"/>
</dbReference>
<dbReference type="Gene3D" id="3.30.465.10">
    <property type="match status" value="1"/>
</dbReference>
<evidence type="ECO:0000313" key="7">
    <source>
        <dbReference type="EMBL" id="KAF2787645.1"/>
    </source>
</evidence>